<keyword evidence="5" id="KW-1185">Reference proteome</keyword>
<dbReference type="PANTHER" id="PTHR13078:SF56">
    <property type="entry name" value="PEROXISOMAL MULTIFUNCTIONAL ENZYME TYPE 2"/>
    <property type="match status" value="1"/>
</dbReference>
<sequence>MAIFQGLVGQTAGPLRRSWTESDAMLYALGVGAGQQDPMRELAWTTNNTEGVVQQVLPTFGIVLAQFGAFDEQLGDYDPALLLHGEQEIVVHRPVPVRGSISVLRTVTDVFDKGSGALVVSRWDAVDEESGKPLASTTSSVFVRGEGGFGGARGPSVSWEPPARPPDAEPRFTTAVDQALLYRLTGDHNPLHTDPVFAARGGFDRPILHGLCTYGITCRLLVNEFCGGDANLVRRMSGRFSAPVWPGEELVVSAWLTAPGEVAFRTANADGSVVLDRGAFGFARPSG</sequence>
<dbReference type="InterPro" id="IPR029069">
    <property type="entry name" value="HotDog_dom_sf"/>
</dbReference>
<organism evidence="4 5">
    <name type="scientific">Allokutzneria oryzae</name>
    <dbReference type="NCBI Taxonomy" id="1378989"/>
    <lineage>
        <taxon>Bacteria</taxon>
        <taxon>Bacillati</taxon>
        <taxon>Actinomycetota</taxon>
        <taxon>Actinomycetes</taxon>
        <taxon>Pseudonocardiales</taxon>
        <taxon>Pseudonocardiaceae</taxon>
        <taxon>Allokutzneria</taxon>
    </lineage>
</organism>
<dbReference type="RefSeq" id="WP_377849766.1">
    <property type="nucleotide sequence ID" value="NZ_JBHLZU010000002.1"/>
</dbReference>
<evidence type="ECO:0000313" key="4">
    <source>
        <dbReference type="EMBL" id="MFB9902691.1"/>
    </source>
</evidence>
<dbReference type="Pfam" id="PF01575">
    <property type="entry name" value="MaoC_dehydratas"/>
    <property type="match status" value="1"/>
</dbReference>
<name>A0ABV5ZP97_9PSEU</name>
<dbReference type="EMBL" id="JBHLZU010000002">
    <property type="protein sequence ID" value="MFB9902691.1"/>
    <property type="molecule type" value="Genomic_DNA"/>
</dbReference>
<accession>A0ABV5ZP97</accession>
<evidence type="ECO:0000313" key="5">
    <source>
        <dbReference type="Proteomes" id="UP001589693"/>
    </source>
</evidence>
<dbReference type="PANTHER" id="PTHR13078">
    <property type="entry name" value="PEROXISOMAL MULTIFUNCTIONAL ENZYME TYPE 2-RELATED"/>
    <property type="match status" value="1"/>
</dbReference>
<dbReference type="Proteomes" id="UP001589693">
    <property type="component" value="Unassembled WGS sequence"/>
</dbReference>
<dbReference type="CDD" id="cd03448">
    <property type="entry name" value="HDE_HSD"/>
    <property type="match status" value="1"/>
</dbReference>
<dbReference type="SUPFAM" id="SSF54637">
    <property type="entry name" value="Thioesterase/thiol ester dehydrase-isomerase"/>
    <property type="match status" value="2"/>
</dbReference>
<reference evidence="4 5" key="1">
    <citation type="submission" date="2024-09" db="EMBL/GenBank/DDBJ databases">
        <authorList>
            <person name="Sun Q."/>
            <person name="Mori K."/>
        </authorList>
    </citation>
    <scope>NUCLEOTIDE SEQUENCE [LARGE SCALE GENOMIC DNA]</scope>
    <source>
        <strain evidence="4 5">TBRC 7907</strain>
    </source>
</reference>
<evidence type="ECO:0000256" key="1">
    <source>
        <dbReference type="ARBA" id="ARBA00005254"/>
    </source>
</evidence>
<feature type="domain" description="MaoC-like" evidence="2">
    <location>
        <begin position="161"/>
        <end position="261"/>
    </location>
</feature>
<dbReference type="InterPro" id="IPR054357">
    <property type="entry name" value="MFE-2_N"/>
</dbReference>
<protein>
    <submittedName>
        <fullName evidence="4">MaoC/PaaZ C-terminal domain-containing protein</fullName>
    </submittedName>
</protein>
<dbReference type="Gene3D" id="3.10.129.10">
    <property type="entry name" value="Hotdog Thioesterase"/>
    <property type="match status" value="1"/>
</dbReference>
<comment type="caution">
    <text evidence="4">The sequence shown here is derived from an EMBL/GenBank/DDBJ whole genome shotgun (WGS) entry which is preliminary data.</text>
</comment>
<evidence type="ECO:0000259" key="2">
    <source>
        <dbReference type="Pfam" id="PF01575"/>
    </source>
</evidence>
<comment type="similarity">
    <text evidence="1">Belongs to the enoyl-CoA hydratase/isomerase family.</text>
</comment>
<feature type="domain" description="Peroxisomal multifunctional enzyme type 2-like N-terminal" evidence="3">
    <location>
        <begin position="19"/>
        <end position="145"/>
    </location>
</feature>
<dbReference type="Pfam" id="PF22622">
    <property type="entry name" value="MFE-2_hydrat-2_N"/>
    <property type="match status" value="1"/>
</dbReference>
<evidence type="ECO:0000259" key="3">
    <source>
        <dbReference type="Pfam" id="PF22622"/>
    </source>
</evidence>
<dbReference type="InterPro" id="IPR002539">
    <property type="entry name" value="MaoC-like_dom"/>
</dbReference>
<proteinExistence type="inferred from homology"/>
<gene>
    <name evidence="4" type="ORF">ACFFQA_01940</name>
</gene>